<dbReference type="AlphaFoldDB" id="A0A6N7X876"/>
<gene>
    <name evidence="2" type="ORF">FYJ69_01685</name>
</gene>
<sequence>MAMRVSLFSTGFASWPLERTFQVAARCGYDGVDVGGFRPHAYPPDVLAGVNGGASAILSYVQKYQVPIVSYVPENTGSPHSFVFRERELNDISVEYFKQSVDAAKAIEAPMVMFAINMPGFGVDREYLKRQVVEDLKVISDHAADLGVTVILEPVTPYEGKLCCSSDDVKYFLDEVDNDALQVVLDLACPLTCGEPMSEYWEKMPGAVREIHFIDAEPDCEDHLIPGDGSMDWPRIVNYLRSVDYDGYLALELFSRYGNEPDFAAERGIEVIRGLLGR</sequence>
<protein>
    <submittedName>
        <fullName evidence="2">TIM barrel protein</fullName>
    </submittedName>
</protein>
<evidence type="ECO:0000313" key="2">
    <source>
        <dbReference type="EMBL" id="MST59624.1"/>
    </source>
</evidence>
<dbReference type="InterPro" id="IPR050312">
    <property type="entry name" value="IolE/XylAMocC-like"/>
</dbReference>
<feature type="domain" description="Xylose isomerase-like TIM barrel" evidence="1">
    <location>
        <begin position="21"/>
        <end position="273"/>
    </location>
</feature>
<comment type="caution">
    <text evidence="2">The sequence shown here is derived from an EMBL/GenBank/DDBJ whole genome shotgun (WGS) entry which is preliminary data.</text>
</comment>
<proteinExistence type="predicted"/>
<dbReference type="InterPro" id="IPR013022">
    <property type="entry name" value="Xyl_isomerase-like_TIM-brl"/>
</dbReference>
<dbReference type="PANTHER" id="PTHR12110:SF21">
    <property type="entry name" value="XYLOSE ISOMERASE-LIKE TIM BARREL DOMAIN-CONTAINING PROTEIN"/>
    <property type="match status" value="1"/>
</dbReference>
<organism evidence="2 3">
    <name type="scientific">Parafannyhessea umbonata</name>
    <dbReference type="NCBI Taxonomy" id="604330"/>
    <lineage>
        <taxon>Bacteria</taxon>
        <taxon>Bacillati</taxon>
        <taxon>Actinomycetota</taxon>
        <taxon>Coriobacteriia</taxon>
        <taxon>Coriobacteriales</taxon>
        <taxon>Atopobiaceae</taxon>
        <taxon>Parafannyhessea</taxon>
    </lineage>
</organism>
<dbReference type="EMBL" id="VUND01000001">
    <property type="protein sequence ID" value="MST59624.1"/>
    <property type="molecule type" value="Genomic_DNA"/>
</dbReference>
<dbReference type="InterPro" id="IPR036237">
    <property type="entry name" value="Xyl_isomerase-like_sf"/>
</dbReference>
<dbReference type="RefSeq" id="WP_154539526.1">
    <property type="nucleotide sequence ID" value="NZ_VUND01000001.1"/>
</dbReference>
<dbReference type="SUPFAM" id="SSF51658">
    <property type="entry name" value="Xylose isomerase-like"/>
    <property type="match status" value="1"/>
</dbReference>
<evidence type="ECO:0000313" key="3">
    <source>
        <dbReference type="Proteomes" id="UP000434342"/>
    </source>
</evidence>
<name>A0A6N7X876_9ACTN</name>
<evidence type="ECO:0000259" key="1">
    <source>
        <dbReference type="Pfam" id="PF01261"/>
    </source>
</evidence>
<reference evidence="2 3" key="1">
    <citation type="submission" date="2019-08" db="EMBL/GenBank/DDBJ databases">
        <title>In-depth cultivation of the pig gut microbiome towards novel bacterial diversity and tailored functional studies.</title>
        <authorList>
            <person name="Wylensek D."/>
            <person name="Hitch T.C.A."/>
            <person name="Clavel T."/>
        </authorList>
    </citation>
    <scope>NUCLEOTIDE SEQUENCE [LARGE SCALE GENOMIC DNA]</scope>
    <source>
        <strain evidence="2 3">WB01_CNA04</strain>
    </source>
</reference>
<dbReference type="Pfam" id="PF01261">
    <property type="entry name" value="AP_endonuc_2"/>
    <property type="match status" value="1"/>
</dbReference>
<dbReference type="PANTHER" id="PTHR12110">
    <property type="entry name" value="HYDROXYPYRUVATE ISOMERASE"/>
    <property type="match status" value="1"/>
</dbReference>
<dbReference type="Proteomes" id="UP000434342">
    <property type="component" value="Unassembled WGS sequence"/>
</dbReference>
<dbReference type="Gene3D" id="3.20.20.150">
    <property type="entry name" value="Divalent-metal-dependent TIM barrel enzymes"/>
    <property type="match status" value="1"/>
</dbReference>
<accession>A0A6N7X876</accession>